<dbReference type="InterPro" id="IPR002931">
    <property type="entry name" value="Transglutaminase-like"/>
</dbReference>
<keyword evidence="1" id="KW-0175">Coiled coil</keyword>
<reference evidence="3 4" key="1">
    <citation type="submission" date="2020-08" db="EMBL/GenBank/DDBJ databases">
        <title>Genome public.</title>
        <authorList>
            <person name="Liu C."/>
            <person name="Sun Q."/>
        </authorList>
    </citation>
    <scope>NUCLEOTIDE SEQUENCE [LARGE SCALE GENOMIC DNA]</scope>
    <source>
        <strain evidence="3 4">3_YM_SP_D4_24.mj</strain>
    </source>
</reference>
<dbReference type="Gene3D" id="3.10.620.30">
    <property type="match status" value="1"/>
</dbReference>
<organism evidence="3 4">
    <name type="scientific">Blautia stercoris</name>
    <dbReference type="NCBI Taxonomy" id="871664"/>
    <lineage>
        <taxon>Bacteria</taxon>
        <taxon>Bacillati</taxon>
        <taxon>Bacillota</taxon>
        <taxon>Clostridia</taxon>
        <taxon>Lachnospirales</taxon>
        <taxon>Lachnospiraceae</taxon>
        <taxon>Blautia</taxon>
    </lineage>
</organism>
<dbReference type="SUPFAM" id="SSF54001">
    <property type="entry name" value="Cysteine proteinases"/>
    <property type="match status" value="1"/>
</dbReference>
<evidence type="ECO:0000259" key="2">
    <source>
        <dbReference type="Pfam" id="PF01841"/>
    </source>
</evidence>
<dbReference type="InterPro" id="IPR052557">
    <property type="entry name" value="CAP/Cytokinesis_protein"/>
</dbReference>
<dbReference type="InterPro" id="IPR038765">
    <property type="entry name" value="Papain-like_cys_pep_sf"/>
</dbReference>
<dbReference type="Pfam" id="PF01841">
    <property type="entry name" value="Transglut_core"/>
    <property type="match status" value="1"/>
</dbReference>
<accession>A0ABR7PG24</accession>
<dbReference type="PROSITE" id="PS51257">
    <property type="entry name" value="PROKAR_LIPOPROTEIN"/>
    <property type="match status" value="1"/>
</dbReference>
<dbReference type="PANTHER" id="PTHR46333:SF2">
    <property type="entry name" value="CYTOKINESIS PROTEIN 3"/>
    <property type="match status" value="1"/>
</dbReference>
<dbReference type="Proteomes" id="UP000661649">
    <property type="component" value="Unassembled WGS sequence"/>
</dbReference>
<comment type="caution">
    <text evidence="3">The sequence shown here is derived from an EMBL/GenBank/DDBJ whole genome shotgun (WGS) entry which is preliminary data.</text>
</comment>
<evidence type="ECO:0000313" key="4">
    <source>
        <dbReference type="Proteomes" id="UP000661649"/>
    </source>
</evidence>
<sequence>MKKRNSFGIFTLVLILSLCGCTQDKIPMSSSSDIQKEQDTLPEAEITPEEEPFLYGYQNLNEEEKTRYRQILAGIENYEDSVTVEACSEEEINRVSNLVFVDHPEIFWLEQQKYSFNQKENSDVDLLELNLVYNMEKDEIEDTKRQIEAKAEEWSQELSNCENEYDKIKYVYEFLGKNVLYDSESENNQNIQSVFLNQSTVCMGFAKATQYLLVRNGIFCTLVTGKVIPENMEHAWNLVRIGENYYYVDTTWSSSGFVPEEDSIQDFSYTYLCCTAQTLERSHVPDDNLTLPECKDDSYNYYKQNQSWYESYDESQIYQVLKASILEKREKEDFKFANEEAYQQAVSALAEGNLIEQAVQEFYSFDGENSYRWNVGCSDAELLITVYW</sequence>
<dbReference type="RefSeq" id="WP_187559205.1">
    <property type="nucleotide sequence ID" value="NZ_JACRTP010000008.1"/>
</dbReference>
<proteinExistence type="predicted"/>
<gene>
    <name evidence="3" type="ORF">H8712_14490</name>
</gene>
<evidence type="ECO:0000256" key="1">
    <source>
        <dbReference type="SAM" id="Coils"/>
    </source>
</evidence>
<protein>
    <submittedName>
        <fullName evidence="3">S-layer protein</fullName>
    </submittedName>
</protein>
<dbReference type="EMBL" id="JACRTP010000008">
    <property type="protein sequence ID" value="MBC8629791.1"/>
    <property type="molecule type" value="Genomic_DNA"/>
</dbReference>
<feature type="domain" description="Transglutaminase-like" evidence="2">
    <location>
        <begin position="154"/>
        <end position="249"/>
    </location>
</feature>
<name>A0ABR7PG24_9FIRM</name>
<feature type="coiled-coil region" evidence="1">
    <location>
        <begin position="133"/>
        <end position="164"/>
    </location>
</feature>
<dbReference type="PANTHER" id="PTHR46333">
    <property type="entry name" value="CYTOKINESIS PROTEIN 3"/>
    <property type="match status" value="1"/>
</dbReference>
<evidence type="ECO:0000313" key="3">
    <source>
        <dbReference type="EMBL" id="MBC8629791.1"/>
    </source>
</evidence>
<keyword evidence="4" id="KW-1185">Reference proteome</keyword>